<protein>
    <recommendedName>
        <fullName evidence="7">Thioredoxin domain-containing protein</fullName>
    </recommendedName>
</protein>
<evidence type="ECO:0000256" key="6">
    <source>
        <dbReference type="SAM" id="SignalP"/>
    </source>
</evidence>
<evidence type="ECO:0000259" key="7">
    <source>
        <dbReference type="PROSITE" id="PS51352"/>
    </source>
</evidence>
<feature type="signal peptide" evidence="6">
    <location>
        <begin position="1"/>
        <end position="25"/>
    </location>
</feature>
<dbReference type="Pfam" id="PF00085">
    <property type="entry name" value="Thioredoxin"/>
    <property type="match status" value="2"/>
</dbReference>
<name>A0A9P6PRE0_9FUNG</name>
<gene>
    <name evidence="8" type="ORF">BG011_006947</name>
</gene>
<sequence>MYFRSIISAVVAIAACSSSLQGVEASAASPSLTVKDFASNIANGATFVKFYSPQCAHSQKLAPMWEQVAAEHKDWKRTKGFKFAEVDCIAQGGLCEDNDVVSYPTMRLYYKGMPAAKYSKKRSVETISEYVATMAAEYINVPKDVKIEEVGEVKVNALGKVVDLDIESFERRTQFGPWLIEYYAPWCGHCKNLAPIYDEVAVALKDKVNVAKVDCTKNEEICRKEHVPGFPTIKLHQYGHSIEFREQRSLESITEWCLGAIVPSVQPISLVDLPKVKSANDVAFIFIHDANTSPEITSQIEKQSQIFYKQIALHESSEPELARELSASSPSLIALKNNRQYTYSGSLTDTKAVQAWIRHGMKPLVTTLGNHNVGSVLSRPGWVVLGLFDPANTASVAARHELIETAYKYYTSLEGRTHLDDRPLEFVIMDASNWESYVRGAFNLELTDLPVVVVINSREEIYYPFGLDGRLVPVDQEALLTYIADIERGVLVSKSMLSPIQKGFRLVQRRAQTMTRYAKQYPTVAMLLGTAFALSIMRHFGGKVPEKGEEEEEKDKKDKKE</sequence>
<feature type="domain" description="Thioredoxin" evidence="7">
    <location>
        <begin position="9"/>
        <end position="136"/>
    </location>
</feature>
<dbReference type="InterPro" id="IPR036249">
    <property type="entry name" value="Thioredoxin-like_sf"/>
</dbReference>
<proteinExistence type="predicted"/>
<accession>A0A9P6PRE0</accession>
<dbReference type="SUPFAM" id="SSF52833">
    <property type="entry name" value="Thioredoxin-like"/>
    <property type="match status" value="3"/>
</dbReference>
<evidence type="ECO:0000313" key="8">
    <source>
        <dbReference type="EMBL" id="KAG0252461.1"/>
    </source>
</evidence>
<dbReference type="OrthoDB" id="427280at2759"/>
<dbReference type="PROSITE" id="PS00194">
    <property type="entry name" value="THIOREDOXIN_1"/>
    <property type="match status" value="1"/>
</dbReference>
<dbReference type="Pfam" id="PF13848">
    <property type="entry name" value="Thioredoxin_6"/>
    <property type="match status" value="1"/>
</dbReference>
<comment type="subcellular location">
    <subcellularLocation>
        <location evidence="1">Endoplasmic reticulum membrane</location>
        <topology evidence="1">Single-pass membrane protein</topology>
    </subcellularLocation>
</comment>
<comment type="function">
    <text evidence="5">Probable disulfide isomerase, which participates in the folding of proteins containing disulfide bonds. May act as a dithiol oxidase. Acts as a regulator of endoplasmic reticulum-mitochondria contact sites via its ability to regulate redox signals.</text>
</comment>
<evidence type="ECO:0000256" key="4">
    <source>
        <dbReference type="ARBA" id="ARBA00023136"/>
    </source>
</evidence>
<dbReference type="PANTHER" id="PTHR46426:SF1">
    <property type="entry name" value="PROTEIN DISULFIDE-ISOMERASE TMX3"/>
    <property type="match status" value="1"/>
</dbReference>
<dbReference type="EMBL" id="JAAAJA010000518">
    <property type="protein sequence ID" value="KAG0252461.1"/>
    <property type="molecule type" value="Genomic_DNA"/>
</dbReference>
<keyword evidence="6" id="KW-0732">Signal</keyword>
<evidence type="ECO:0000256" key="3">
    <source>
        <dbReference type="ARBA" id="ARBA00022989"/>
    </source>
</evidence>
<keyword evidence="4" id="KW-0472">Membrane</keyword>
<dbReference type="PROSITE" id="PS51352">
    <property type="entry name" value="THIOREDOXIN_2"/>
    <property type="match status" value="2"/>
</dbReference>
<dbReference type="PROSITE" id="PS51257">
    <property type="entry name" value="PROKAR_LIPOPROTEIN"/>
    <property type="match status" value="1"/>
</dbReference>
<keyword evidence="9" id="KW-1185">Reference proteome</keyword>
<feature type="domain" description="Thioredoxin" evidence="7">
    <location>
        <begin position="155"/>
        <end position="305"/>
    </location>
</feature>
<evidence type="ECO:0000256" key="2">
    <source>
        <dbReference type="ARBA" id="ARBA00022692"/>
    </source>
</evidence>
<organism evidence="8 9">
    <name type="scientific">Mortierella polycephala</name>
    <dbReference type="NCBI Taxonomy" id="41804"/>
    <lineage>
        <taxon>Eukaryota</taxon>
        <taxon>Fungi</taxon>
        <taxon>Fungi incertae sedis</taxon>
        <taxon>Mucoromycota</taxon>
        <taxon>Mortierellomycotina</taxon>
        <taxon>Mortierellomycetes</taxon>
        <taxon>Mortierellales</taxon>
        <taxon>Mortierellaceae</taxon>
        <taxon>Mortierella</taxon>
    </lineage>
</organism>
<dbReference type="InterPro" id="IPR052250">
    <property type="entry name" value="PDI_TMX3"/>
</dbReference>
<dbReference type="CDD" id="cd02961">
    <property type="entry name" value="PDI_a_family"/>
    <property type="match status" value="1"/>
</dbReference>
<dbReference type="Gene3D" id="3.40.30.10">
    <property type="entry name" value="Glutaredoxin"/>
    <property type="match status" value="3"/>
</dbReference>
<comment type="caution">
    <text evidence="8">The sequence shown here is derived from an EMBL/GenBank/DDBJ whole genome shotgun (WGS) entry which is preliminary data.</text>
</comment>
<evidence type="ECO:0000256" key="1">
    <source>
        <dbReference type="ARBA" id="ARBA00004389"/>
    </source>
</evidence>
<dbReference type="InterPro" id="IPR017937">
    <property type="entry name" value="Thioredoxin_CS"/>
</dbReference>
<dbReference type="PANTHER" id="PTHR46426">
    <property type="entry name" value="PROTEIN DISULFIDE-ISOMERASE TMX3"/>
    <property type="match status" value="1"/>
</dbReference>
<keyword evidence="2" id="KW-0812">Transmembrane</keyword>
<reference evidence="8" key="1">
    <citation type="journal article" date="2020" name="Fungal Divers.">
        <title>Resolving the Mortierellaceae phylogeny through synthesis of multi-gene phylogenetics and phylogenomics.</title>
        <authorList>
            <person name="Vandepol N."/>
            <person name="Liber J."/>
            <person name="Desiro A."/>
            <person name="Na H."/>
            <person name="Kennedy M."/>
            <person name="Barry K."/>
            <person name="Grigoriev I.V."/>
            <person name="Miller A.N."/>
            <person name="O'Donnell K."/>
            <person name="Stajich J.E."/>
            <person name="Bonito G."/>
        </authorList>
    </citation>
    <scope>NUCLEOTIDE SEQUENCE</scope>
    <source>
        <strain evidence="8">KOD948</strain>
    </source>
</reference>
<feature type="chain" id="PRO_5040477729" description="Thioredoxin domain-containing protein" evidence="6">
    <location>
        <begin position="26"/>
        <end position="561"/>
    </location>
</feature>
<keyword evidence="3" id="KW-1133">Transmembrane helix</keyword>
<evidence type="ECO:0000256" key="5">
    <source>
        <dbReference type="ARBA" id="ARBA00045246"/>
    </source>
</evidence>
<dbReference type="GO" id="GO:0005789">
    <property type="term" value="C:endoplasmic reticulum membrane"/>
    <property type="evidence" value="ECO:0007669"/>
    <property type="project" value="UniProtKB-SubCell"/>
</dbReference>
<evidence type="ECO:0000313" key="9">
    <source>
        <dbReference type="Proteomes" id="UP000726737"/>
    </source>
</evidence>
<dbReference type="InterPro" id="IPR013766">
    <property type="entry name" value="Thioredoxin_domain"/>
</dbReference>
<dbReference type="AlphaFoldDB" id="A0A9P6PRE0"/>
<dbReference type="Proteomes" id="UP000726737">
    <property type="component" value="Unassembled WGS sequence"/>
</dbReference>